<dbReference type="AlphaFoldDB" id="A0A5B7HQC8"/>
<protein>
    <submittedName>
        <fullName evidence="1">Uncharacterized protein</fullName>
    </submittedName>
</protein>
<comment type="caution">
    <text evidence="1">The sequence shown here is derived from an EMBL/GenBank/DDBJ whole genome shotgun (WGS) entry which is preliminary data.</text>
</comment>
<evidence type="ECO:0000313" key="2">
    <source>
        <dbReference type="Proteomes" id="UP000324222"/>
    </source>
</evidence>
<organism evidence="1 2">
    <name type="scientific">Portunus trituberculatus</name>
    <name type="common">Swimming crab</name>
    <name type="synonym">Neptunus trituberculatus</name>
    <dbReference type="NCBI Taxonomy" id="210409"/>
    <lineage>
        <taxon>Eukaryota</taxon>
        <taxon>Metazoa</taxon>
        <taxon>Ecdysozoa</taxon>
        <taxon>Arthropoda</taxon>
        <taxon>Crustacea</taxon>
        <taxon>Multicrustacea</taxon>
        <taxon>Malacostraca</taxon>
        <taxon>Eumalacostraca</taxon>
        <taxon>Eucarida</taxon>
        <taxon>Decapoda</taxon>
        <taxon>Pleocyemata</taxon>
        <taxon>Brachyura</taxon>
        <taxon>Eubrachyura</taxon>
        <taxon>Portunoidea</taxon>
        <taxon>Portunidae</taxon>
        <taxon>Portuninae</taxon>
        <taxon>Portunus</taxon>
    </lineage>
</organism>
<dbReference type="EMBL" id="VSRR010033793">
    <property type="protein sequence ID" value="MPC71929.1"/>
    <property type="molecule type" value="Genomic_DNA"/>
</dbReference>
<keyword evidence="2" id="KW-1185">Reference proteome</keyword>
<dbReference type="Proteomes" id="UP000324222">
    <property type="component" value="Unassembled WGS sequence"/>
</dbReference>
<evidence type="ECO:0000313" key="1">
    <source>
        <dbReference type="EMBL" id="MPC71929.1"/>
    </source>
</evidence>
<gene>
    <name evidence="1" type="ORF">E2C01_066221</name>
</gene>
<accession>A0A5B7HQC8</accession>
<proteinExistence type="predicted"/>
<name>A0A5B7HQC8_PORTR</name>
<reference evidence="1 2" key="1">
    <citation type="submission" date="2019-05" db="EMBL/GenBank/DDBJ databases">
        <title>Another draft genome of Portunus trituberculatus and its Hox gene families provides insights of decapod evolution.</title>
        <authorList>
            <person name="Jeong J.-H."/>
            <person name="Song I."/>
            <person name="Kim S."/>
            <person name="Choi T."/>
            <person name="Kim D."/>
            <person name="Ryu S."/>
            <person name="Kim W."/>
        </authorList>
    </citation>
    <scope>NUCLEOTIDE SEQUENCE [LARGE SCALE GENOMIC DNA]</scope>
    <source>
        <tissue evidence="1">Muscle</tissue>
    </source>
</reference>
<sequence>MKQSQELVQFLVVTTSPDQALPLHGSTPPVPPPLPFRPPHVSHSPTSAFLTSLNMFSPVKERFMK</sequence>